<dbReference type="PANTHER" id="PTHR30535">
    <property type="entry name" value="VITAMIN B12-BINDING PROTEIN"/>
    <property type="match status" value="1"/>
</dbReference>
<dbReference type="Proteomes" id="UP001499930">
    <property type="component" value="Unassembled WGS sequence"/>
</dbReference>
<feature type="domain" description="Fe/B12 periplasmic-binding" evidence="3">
    <location>
        <begin position="73"/>
        <end position="343"/>
    </location>
</feature>
<keyword evidence="5" id="KW-1185">Reference proteome</keyword>
<sequence>MKTRSLVPVLAVAAVLLPVAACGGQAESAPAVTAFAAAPGATATVAPQEGQASYPAQVTNCGRTVRVERAPERIVSFFPSNTEMLLALGLKDRVAGHGWAGQSPPKPAYAADYASVKVLAEGEVSRESLLAARPDFILADGEYNFDGTKLPTIKELEELGVPVYVSAAFCPDTTGTATLADTGRDLDALGVLLGIPARTAEAGAGVRKALDDVRTRLAGREPVRLAMVQLFDRQLYALAGGLYSDIVRTAGGENLLDGSVPEGKNFDTVSVETVAKADPHTIVFHYVDDKDRAAAQAWIREHLGQTDAVRNGRLVATPAADYSGLRSVDGTVTLARALHPAAF</sequence>
<comment type="caution">
    <text evidence="4">The sequence shown here is derived from an EMBL/GenBank/DDBJ whole genome shotgun (WGS) entry which is preliminary data.</text>
</comment>
<evidence type="ECO:0000313" key="5">
    <source>
        <dbReference type="Proteomes" id="UP001499930"/>
    </source>
</evidence>
<dbReference type="PANTHER" id="PTHR30535:SF7">
    <property type="entry name" value="IRON(III) DICITRATE-BINDING PROTEIN"/>
    <property type="match status" value="1"/>
</dbReference>
<dbReference type="InterPro" id="IPR002491">
    <property type="entry name" value="ABC_transptr_periplasmic_BD"/>
</dbReference>
<organism evidence="4 5">
    <name type="scientific">Streptosporangium longisporum</name>
    <dbReference type="NCBI Taxonomy" id="46187"/>
    <lineage>
        <taxon>Bacteria</taxon>
        <taxon>Bacillati</taxon>
        <taxon>Actinomycetota</taxon>
        <taxon>Actinomycetes</taxon>
        <taxon>Streptosporangiales</taxon>
        <taxon>Streptosporangiaceae</taxon>
        <taxon>Streptosporangium</taxon>
    </lineage>
</organism>
<name>A0ABN3Y654_9ACTN</name>
<reference evidence="5" key="1">
    <citation type="journal article" date="2019" name="Int. J. Syst. Evol. Microbiol.">
        <title>The Global Catalogue of Microorganisms (GCM) 10K type strain sequencing project: providing services to taxonomists for standard genome sequencing and annotation.</title>
        <authorList>
            <consortium name="The Broad Institute Genomics Platform"/>
            <consortium name="The Broad Institute Genome Sequencing Center for Infectious Disease"/>
            <person name="Wu L."/>
            <person name="Ma J."/>
        </authorList>
    </citation>
    <scope>NUCLEOTIDE SEQUENCE [LARGE SCALE GENOMIC DNA]</scope>
    <source>
        <strain evidence="5">JCM 3106</strain>
    </source>
</reference>
<dbReference type="PROSITE" id="PS50983">
    <property type="entry name" value="FE_B12_PBP"/>
    <property type="match status" value="1"/>
</dbReference>
<dbReference type="SUPFAM" id="SSF53807">
    <property type="entry name" value="Helical backbone' metal receptor"/>
    <property type="match status" value="1"/>
</dbReference>
<gene>
    <name evidence="4" type="ORF">GCM10017559_40370</name>
</gene>
<protein>
    <submittedName>
        <fullName evidence="4">ABC transporter substrate-binding protein</fullName>
    </submittedName>
</protein>
<dbReference type="Gene3D" id="3.40.50.1980">
    <property type="entry name" value="Nitrogenase molybdenum iron protein domain"/>
    <property type="match status" value="2"/>
</dbReference>
<evidence type="ECO:0000256" key="1">
    <source>
        <dbReference type="ARBA" id="ARBA00008814"/>
    </source>
</evidence>
<evidence type="ECO:0000259" key="3">
    <source>
        <dbReference type="PROSITE" id="PS50983"/>
    </source>
</evidence>
<evidence type="ECO:0000313" key="4">
    <source>
        <dbReference type="EMBL" id="GAA3013175.1"/>
    </source>
</evidence>
<dbReference type="Pfam" id="PF01497">
    <property type="entry name" value="Peripla_BP_2"/>
    <property type="match status" value="1"/>
</dbReference>
<proteinExistence type="inferred from homology"/>
<accession>A0ABN3Y654</accession>
<feature type="signal peptide" evidence="2">
    <location>
        <begin position="1"/>
        <end position="20"/>
    </location>
</feature>
<evidence type="ECO:0000256" key="2">
    <source>
        <dbReference type="SAM" id="SignalP"/>
    </source>
</evidence>
<dbReference type="EMBL" id="BAAAWD010000010">
    <property type="protein sequence ID" value="GAA3013175.1"/>
    <property type="molecule type" value="Genomic_DNA"/>
</dbReference>
<keyword evidence="2" id="KW-0732">Signal</keyword>
<feature type="chain" id="PRO_5045076148" evidence="2">
    <location>
        <begin position="21"/>
        <end position="343"/>
    </location>
</feature>
<comment type="similarity">
    <text evidence="1">Belongs to the bacterial solute-binding protein 8 family.</text>
</comment>
<dbReference type="RefSeq" id="WP_344897454.1">
    <property type="nucleotide sequence ID" value="NZ_BAAAWD010000010.1"/>
</dbReference>
<dbReference type="InterPro" id="IPR050902">
    <property type="entry name" value="ABC_Transporter_SBP"/>
</dbReference>